<keyword evidence="3 5" id="KW-0067">ATP-binding</keyword>
<proteinExistence type="predicted"/>
<dbReference type="PANTHER" id="PTHR42939">
    <property type="entry name" value="ABC TRANSPORTER ATP-BINDING PROTEIN ALBC-RELATED"/>
    <property type="match status" value="1"/>
</dbReference>
<keyword evidence="6" id="KW-1185">Reference proteome</keyword>
<name>A0A1H1SXP2_9CORY</name>
<dbReference type="STRING" id="1203190.GCA_000312345_01082"/>
<dbReference type="PROSITE" id="PS50893">
    <property type="entry name" value="ABC_TRANSPORTER_2"/>
    <property type="match status" value="1"/>
</dbReference>
<organism evidence="5 6">
    <name type="scientific">Corynebacterium timonense</name>
    <dbReference type="NCBI Taxonomy" id="441500"/>
    <lineage>
        <taxon>Bacteria</taxon>
        <taxon>Bacillati</taxon>
        <taxon>Actinomycetota</taxon>
        <taxon>Actinomycetes</taxon>
        <taxon>Mycobacteriales</taxon>
        <taxon>Corynebacteriaceae</taxon>
        <taxon>Corynebacterium</taxon>
    </lineage>
</organism>
<feature type="domain" description="ABC transporter" evidence="4">
    <location>
        <begin position="5"/>
        <end position="221"/>
    </location>
</feature>
<dbReference type="InterPro" id="IPR027417">
    <property type="entry name" value="P-loop_NTPase"/>
</dbReference>
<evidence type="ECO:0000256" key="1">
    <source>
        <dbReference type="ARBA" id="ARBA00022448"/>
    </source>
</evidence>
<dbReference type="GO" id="GO:0016887">
    <property type="term" value="F:ATP hydrolysis activity"/>
    <property type="evidence" value="ECO:0007669"/>
    <property type="project" value="InterPro"/>
</dbReference>
<dbReference type="Proteomes" id="UP000182237">
    <property type="component" value="Chromosome I"/>
</dbReference>
<dbReference type="PANTHER" id="PTHR42939:SF1">
    <property type="entry name" value="ABC TRANSPORTER ATP-BINDING PROTEIN ALBC-RELATED"/>
    <property type="match status" value="1"/>
</dbReference>
<evidence type="ECO:0000313" key="6">
    <source>
        <dbReference type="Proteomes" id="UP000182237"/>
    </source>
</evidence>
<dbReference type="EMBL" id="LT629765">
    <property type="protein sequence ID" value="SDS52169.1"/>
    <property type="molecule type" value="Genomic_DNA"/>
</dbReference>
<gene>
    <name evidence="5" type="ORF">SAMN04488539_1838</name>
</gene>
<evidence type="ECO:0000313" key="5">
    <source>
        <dbReference type="EMBL" id="SDS52169.1"/>
    </source>
</evidence>
<dbReference type="AlphaFoldDB" id="A0A1H1SXP2"/>
<dbReference type="SUPFAM" id="SSF52540">
    <property type="entry name" value="P-loop containing nucleoside triphosphate hydrolases"/>
    <property type="match status" value="1"/>
</dbReference>
<accession>A0A1H1SXP2</accession>
<protein>
    <submittedName>
        <fullName evidence="5">NitT/TauT family transport system ATP-binding protein</fullName>
    </submittedName>
</protein>
<evidence type="ECO:0000256" key="2">
    <source>
        <dbReference type="ARBA" id="ARBA00022741"/>
    </source>
</evidence>
<evidence type="ECO:0000256" key="3">
    <source>
        <dbReference type="ARBA" id="ARBA00022840"/>
    </source>
</evidence>
<reference evidence="5 6" key="1">
    <citation type="submission" date="2016-10" db="EMBL/GenBank/DDBJ databases">
        <authorList>
            <person name="de Groot N.N."/>
        </authorList>
    </citation>
    <scope>NUCLEOTIDE SEQUENCE [LARGE SCALE GENOMIC DNA]</scope>
    <source>
        <strain evidence="5 6">DSM 45434</strain>
    </source>
</reference>
<dbReference type="RefSeq" id="WP_019193917.1">
    <property type="nucleotide sequence ID" value="NZ_LT629765.1"/>
</dbReference>
<dbReference type="InterPro" id="IPR003439">
    <property type="entry name" value="ABC_transporter-like_ATP-bd"/>
</dbReference>
<dbReference type="InterPro" id="IPR051782">
    <property type="entry name" value="ABC_Transporter_VariousFunc"/>
</dbReference>
<dbReference type="Gene3D" id="3.40.50.300">
    <property type="entry name" value="P-loop containing nucleotide triphosphate hydrolases"/>
    <property type="match status" value="1"/>
</dbReference>
<sequence length="221" mass="24115">MTFGIDGHSMAAGYKRDQPVFTDVSIRMAGPGLRLLSGPNGAGKSTLLEVFSGFLPLLSGSLDVTGEVVFLRHTPALVPFLTVSDNLSLYTRRYGLSADDVRRFVDAFCLQEHLSKLPSELSTGTLRKAWMLCGLLTRSDILCLDEPFNGLDQYSCDVLATELLQQSEERLVLVVAHQPPEKFTIEQDNRFGDLCRSVAGFGLHSVSGVSAETRSFPAEKG</sequence>
<evidence type="ECO:0000259" key="4">
    <source>
        <dbReference type="PROSITE" id="PS50893"/>
    </source>
</evidence>
<dbReference type="Pfam" id="PF00005">
    <property type="entry name" value="ABC_tran"/>
    <property type="match status" value="1"/>
</dbReference>
<keyword evidence="2" id="KW-0547">Nucleotide-binding</keyword>
<dbReference type="GO" id="GO:0005524">
    <property type="term" value="F:ATP binding"/>
    <property type="evidence" value="ECO:0007669"/>
    <property type="project" value="UniProtKB-KW"/>
</dbReference>
<keyword evidence="1" id="KW-0813">Transport</keyword>